<dbReference type="NCBIfam" id="TIGR01568">
    <property type="entry name" value="A_thal_3678"/>
    <property type="match status" value="1"/>
</dbReference>
<keyword evidence="5 6" id="KW-0539">Nucleus</keyword>
<feature type="domain" description="OVATE" evidence="7">
    <location>
        <begin position="169"/>
        <end position="228"/>
    </location>
</feature>
<dbReference type="PANTHER" id="PTHR33057:SF70">
    <property type="entry name" value="TRANSCRIPTION REPRESSOR-RELATED"/>
    <property type="match status" value="1"/>
</dbReference>
<dbReference type="GO" id="GO:0005634">
    <property type="term" value="C:nucleus"/>
    <property type="evidence" value="ECO:0007669"/>
    <property type="project" value="UniProtKB-SubCell"/>
</dbReference>
<gene>
    <name evidence="8" type="ORF">GOP47_0002424</name>
</gene>
<evidence type="ECO:0000256" key="1">
    <source>
        <dbReference type="ARBA" id="ARBA00004123"/>
    </source>
</evidence>
<dbReference type="PANTHER" id="PTHR33057">
    <property type="entry name" value="TRANSCRIPTION REPRESSOR OFP7-RELATED"/>
    <property type="match status" value="1"/>
</dbReference>
<reference evidence="8" key="1">
    <citation type="submission" date="2021-01" db="EMBL/GenBank/DDBJ databases">
        <title>Adiantum capillus-veneris genome.</title>
        <authorList>
            <person name="Fang Y."/>
            <person name="Liao Q."/>
        </authorList>
    </citation>
    <scope>NUCLEOTIDE SEQUENCE</scope>
    <source>
        <strain evidence="8">H3</strain>
        <tissue evidence="8">Leaf</tissue>
    </source>
</reference>
<evidence type="ECO:0000256" key="3">
    <source>
        <dbReference type="ARBA" id="ARBA00023015"/>
    </source>
</evidence>
<evidence type="ECO:0000259" key="7">
    <source>
        <dbReference type="PROSITE" id="PS51754"/>
    </source>
</evidence>
<keyword evidence="2 6" id="KW-0678">Repressor</keyword>
<dbReference type="InterPro" id="IPR038933">
    <property type="entry name" value="Ovate"/>
</dbReference>
<evidence type="ECO:0000256" key="5">
    <source>
        <dbReference type="ARBA" id="ARBA00023242"/>
    </source>
</evidence>
<dbReference type="InterPro" id="IPR006458">
    <property type="entry name" value="Ovate_C"/>
</dbReference>
<dbReference type="EMBL" id="JABFUD020000002">
    <property type="protein sequence ID" value="KAI5082681.1"/>
    <property type="molecule type" value="Genomic_DNA"/>
</dbReference>
<dbReference type="GO" id="GO:0045892">
    <property type="term" value="P:negative regulation of DNA-templated transcription"/>
    <property type="evidence" value="ECO:0007669"/>
    <property type="project" value="UniProtKB-UniRule"/>
</dbReference>
<keyword evidence="9" id="KW-1185">Reference proteome</keyword>
<keyword evidence="4 6" id="KW-0804">Transcription</keyword>
<dbReference type="Pfam" id="PF04844">
    <property type="entry name" value="Ovate"/>
    <property type="match status" value="1"/>
</dbReference>
<evidence type="ECO:0000313" key="8">
    <source>
        <dbReference type="EMBL" id="KAI5082681.1"/>
    </source>
</evidence>
<organism evidence="8 9">
    <name type="scientific">Adiantum capillus-veneris</name>
    <name type="common">Maidenhair fern</name>
    <dbReference type="NCBI Taxonomy" id="13818"/>
    <lineage>
        <taxon>Eukaryota</taxon>
        <taxon>Viridiplantae</taxon>
        <taxon>Streptophyta</taxon>
        <taxon>Embryophyta</taxon>
        <taxon>Tracheophyta</taxon>
        <taxon>Polypodiopsida</taxon>
        <taxon>Polypodiidae</taxon>
        <taxon>Polypodiales</taxon>
        <taxon>Pteridineae</taxon>
        <taxon>Pteridaceae</taxon>
        <taxon>Vittarioideae</taxon>
        <taxon>Adiantum</taxon>
    </lineage>
</organism>
<accession>A0A9D4VA31</accession>
<comment type="function">
    <text evidence="6">Transcriptional repressor that regulates multiple aspects of plant growth and development.</text>
</comment>
<sequence>MRILYSKLKLLIGSLAAPNIGRAASKLVRRRQQQKLDDSSGRWRGPKAKAKRMRAAFYPMSVCAGRGKRSAACMMTESFRVYHQVELHLQDDDDVLRLSSRREYNIIDYGGGSTQAPGGVGGSTLFYTAPPSPSTISCSSTITSTTTVVRNDVEFYPESLFSAADAEAMATYSSNPRCDFVRSMREMMQALRPTQVEELEALLECYLRLNAPTHHATIALAFLSALASPAA</sequence>
<evidence type="ECO:0000313" key="9">
    <source>
        <dbReference type="Proteomes" id="UP000886520"/>
    </source>
</evidence>
<keyword evidence="3 6" id="KW-0805">Transcription regulation</keyword>
<evidence type="ECO:0000256" key="4">
    <source>
        <dbReference type="ARBA" id="ARBA00023163"/>
    </source>
</evidence>
<protein>
    <recommendedName>
        <fullName evidence="6">Transcription repressor</fullName>
    </recommendedName>
    <alternativeName>
        <fullName evidence="6">Ovate family protein</fullName>
    </alternativeName>
</protein>
<dbReference type="AlphaFoldDB" id="A0A9D4VA31"/>
<dbReference type="Proteomes" id="UP000886520">
    <property type="component" value="Chromosome 3"/>
</dbReference>
<comment type="subcellular location">
    <subcellularLocation>
        <location evidence="1 6">Nucleus</location>
    </subcellularLocation>
</comment>
<proteinExistence type="predicted"/>
<dbReference type="OrthoDB" id="1928390at2759"/>
<dbReference type="PROSITE" id="PS51754">
    <property type="entry name" value="OVATE"/>
    <property type="match status" value="1"/>
</dbReference>
<name>A0A9D4VA31_ADICA</name>
<evidence type="ECO:0000256" key="6">
    <source>
        <dbReference type="RuleBase" id="RU367028"/>
    </source>
</evidence>
<comment type="caution">
    <text evidence="8">The sequence shown here is derived from an EMBL/GenBank/DDBJ whole genome shotgun (WGS) entry which is preliminary data.</text>
</comment>
<evidence type="ECO:0000256" key="2">
    <source>
        <dbReference type="ARBA" id="ARBA00022491"/>
    </source>
</evidence>